<reference evidence="5" key="1">
    <citation type="submission" date="2020-05" db="EMBL/GenBank/DDBJ databases">
        <title>Evolutionary and genomic comparisons of hybrid uninucleate and nonhybrid Rhizoctonia fungi.</title>
        <authorList>
            <person name="Li C."/>
            <person name="Chen X."/>
        </authorList>
    </citation>
    <scope>NUCLEOTIDE SEQUENCE</scope>
    <source>
        <strain evidence="5">AG-1 IA</strain>
    </source>
</reference>
<gene>
    <name evidence="5" type="ORF">RhiXN_07610</name>
</gene>
<dbReference type="SUPFAM" id="SSF54427">
    <property type="entry name" value="NTF2-like"/>
    <property type="match status" value="1"/>
</dbReference>
<sequence length="590" mass="65022">MSLETQATELRAELAALKSEVELLKNERDVARVLSQYVYVHDEAFSPASRKSEALDQQFEDFFTEDGVCDAFGLHTTKQGKAEWVRSVLLSQGNIIGMQMVTSNVLVDILGDGTTANARTSAITTIAREGQAIRDHHRAAGYYSYRLRKVEGQWKIAHLKCRSGIQYLPSESSWMITEYSDSSQSLNGTMHYSNATGMRIAFFFQGNEIYYYGGKGPGYGTVAISVDGVKPYEEVNASSSTVQYKQLLWSRTGLPSGDHQIMINRDSGQVSLDYFRVVSFNDTIVPSLTGPGASVVPKDALIVDDDDINAVITYSPGWERIENLNGATSPGNVGFHKNTVHRTTTPGAVATFTFNGTAVWYFSDIDSTHGMVQISFDGEQPERVSGFHNPILSQRLIWHKTGLSPSLHQVTITHDGTPRQYATVDFFGYLPSNATAMIPGGTASSTDTESKRGNFRVAVITGIVIGILALVGALYGMYLVYRRRVHWARLVPKQLRRGMRPTQGVVDRTVQYESIPFTAIDPNYASRSGQNHRNKLPNRATGTSIYDSTLTTVSDTNYSPSIGHLGNSGSRNHYEMPPPYQRPSSASNAQ</sequence>
<dbReference type="RefSeq" id="XP_043182811.1">
    <property type="nucleotide sequence ID" value="XM_043327426.1"/>
</dbReference>
<feature type="transmembrane region" description="Helical" evidence="3">
    <location>
        <begin position="457"/>
        <end position="481"/>
    </location>
</feature>
<dbReference type="AlphaFoldDB" id="A0A8H8SYJ5"/>
<feature type="coiled-coil region" evidence="1">
    <location>
        <begin position="7"/>
        <end position="34"/>
    </location>
</feature>
<dbReference type="Gene3D" id="3.10.450.50">
    <property type="match status" value="1"/>
</dbReference>
<dbReference type="InterPro" id="IPR037401">
    <property type="entry name" value="SnoaL-like"/>
</dbReference>
<keyword evidence="3" id="KW-0812">Transmembrane</keyword>
<dbReference type="Proteomes" id="UP000650533">
    <property type="component" value="Chromosome 9"/>
</dbReference>
<dbReference type="InterPro" id="IPR032710">
    <property type="entry name" value="NTF2-like_dom_sf"/>
</dbReference>
<feature type="region of interest" description="Disordered" evidence="2">
    <location>
        <begin position="557"/>
        <end position="590"/>
    </location>
</feature>
<keyword evidence="3" id="KW-1133">Transmembrane helix</keyword>
<feature type="region of interest" description="Disordered" evidence="2">
    <location>
        <begin position="523"/>
        <end position="543"/>
    </location>
</feature>
<protein>
    <submittedName>
        <fullName evidence="5">SnoaL-like domain protein</fullName>
    </submittedName>
</protein>
<evidence type="ECO:0000256" key="1">
    <source>
        <dbReference type="SAM" id="Coils"/>
    </source>
</evidence>
<accession>A0A8H8SYJ5</accession>
<evidence type="ECO:0000313" key="6">
    <source>
        <dbReference type="Proteomes" id="UP000650533"/>
    </source>
</evidence>
<dbReference type="GeneID" id="67029889"/>
<name>A0A8H8SYJ5_9AGAM</name>
<keyword evidence="1" id="KW-0175">Coiled coil</keyword>
<feature type="domain" description="SnoaL-like" evidence="4">
    <location>
        <begin position="24"/>
        <end position="159"/>
    </location>
</feature>
<evidence type="ECO:0000256" key="3">
    <source>
        <dbReference type="SAM" id="Phobius"/>
    </source>
</evidence>
<evidence type="ECO:0000259" key="4">
    <source>
        <dbReference type="Pfam" id="PF13577"/>
    </source>
</evidence>
<organism evidence="5 6">
    <name type="scientific">Rhizoctonia solani</name>
    <dbReference type="NCBI Taxonomy" id="456999"/>
    <lineage>
        <taxon>Eukaryota</taxon>
        <taxon>Fungi</taxon>
        <taxon>Dikarya</taxon>
        <taxon>Basidiomycota</taxon>
        <taxon>Agaricomycotina</taxon>
        <taxon>Agaricomycetes</taxon>
        <taxon>Cantharellales</taxon>
        <taxon>Ceratobasidiaceae</taxon>
        <taxon>Rhizoctonia</taxon>
    </lineage>
</organism>
<evidence type="ECO:0000256" key="2">
    <source>
        <dbReference type="SAM" id="MobiDB-lite"/>
    </source>
</evidence>
<dbReference type="Pfam" id="PF13577">
    <property type="entry name" value="SnoaL_4"/>
    <property type="match status" value="1"/>
</dbReference>
<dbReference type="Gene3D" id="2.60.120.260">
    <property type="entry name" value="Galactose-binding domain-like"/>
    <property type="match status" value="2"/>
</dbReference>
<dbReference type="EMBL" id="CP059666">
    <property type="protein sequence ID" value="QRW22574.1"/>
    <property type="molecule type" value="Genomic_DNA"/>
</dbReference>
<keyword evidence="3" id="KW-0472">Membrane</keyword>
<dbReference type="KEGG" id="rsx:RhiXN_07610"/>
<proteinExistence type="predicted"/>
<evidence type="ECO:0000313" key="5">
    <source>
        <dbReference type="EMBL" id="QRW22574.1"/>
    </source>
</evidence>